<dbReference type="Proteomes" id="UP000054279">
    <property type="component" value="Unassembled WGS sequence"/>
</dbReference>
<organism evidence="1 2">
    <name type="scientific">Sphaerobolus stellatus (strain SS14)</name>
    <dbReference type="NCBI Taxonomy" id="990650"/>
    <lineage>
        <taxon>Eukaryota</taxon>
        <taxon>Fungi</taxon>
        <taxon>Dikarya</taxon>
        <taxon>Basidiomycota</taxon>
        <taxon>Agaricomycotina</taxon>
        <taxon>Agaricomycetes</taxon>
        <taxon>Phallomycetidae</taxon>
        <taxon>Geastrales</taxon>
        <taxon>Sphaerobolaceae</taxon>
        <taxon>Sphaerobolus</taxon>
    </lineage>
</organism>
<proteinExistence type="predicted"/>
<keyword evidence="2" id="KW-1185">Reference proteome</keyword>
<dbReference type="EMBL" id="KN837283">
    <property type="protein sequence ID" value="KIJ29431.1"/>
    <property type="molecule type" value="Genomic_DNA"/>
</dbReference>
<name>A0A0C9UVV3_SPHS4</name>
<reference evidence="1 2" key="1">
    <citation type="submission" date="2014-06" db="EMBL/GenBank/DDBJ databases">
        <title>Evolutionary Origins and Diversification of the Mycorrhizal Mutualists.</title>
        <authorList>
            <consortium name="DOE Joint Genome Institute"/>
            <consortium name="Mycorrhizal Genomics Consortium"/>
            <person name="Kohler A."/>
            <person name="Kuo A."/>
            <person name="Nagy L.G."/>
            <person name="Floudas D."/>
            <person name="Copeland A."/>
            <person name="Barry K.W."/>
            <person name="Cichocki N."/>
            <person name="Veneault-Fourrey C."/>
            <person name="LaButti K."/>
            <person name="Lindquist E.A."/>
            <person name="Lipzen A."/>
            <person name="Lundell T."/>
            <person name="Morin E."/>
            <person name="Murat C."/>
            <person name="Riley R."/>
            <person name="Ohm R."/>
            <person name="Sun H."/>
            <person name="Tunlid A."/>
            <person name="Henrissat B."/>
            <person name="Grigoriev I.V."/>
            <person name="Hibbett D.S."/>
            <person name="Martin F."/>
        </authorList>
    </citation>
    <scope>NUCLEOTIDE SEQUENCE [LARGE SCALE GENOMIC DNA]</scope>
    <source>
        <strain evidence="1 2">SS14</strain>
    </source>
</reference>
<evidence type="ECO:0000313" key="2">
    <source>
        <dbReference type="Proteomes" id="UP000054279"/>
    </source>
</evidence>
<feature type="non-terminal residue" evidence="1">
    <location>
        <position position="1"/>
    </location>
</feature>
<dbReference type="AlphaFoldDB" id="A0A0C9UVV3"/>
<accession>A0A0C9UVV3</accession>
<evidence type="ECO:0000313" key="1">
    <source>
        <dbReference type="EMBL" id="KIJ29431.1"/>
    </source>
</evidence>
<protein>
    <submittedName>
        <fullName evidence="1">Uncharacterized protein</fullName>
    </submittedName>
</protein>
<gene>
    <name evidence="1" type="ORF">M422DRAFT_36957</name>
</gene>
<sequence length="84" mass="9329">MSLPSLKLTIERSFCPENYPSSPHVMEMSKDQWEKWFAEQSIVTSWWRKGNILPSSSPAVNAGLSGGNVLSAPMLECIGTIEIM</sequence>
<dbReference type="HOGENOM" id="CLU_2533801_0_0_1"/>